<dbReference type="Ensembl" id="ENSTRUT00000077367.1">
    <property type="protein sequence ID" value="ENSTRUP00000079176.1"/>
    <property type="gene ID" value="ENSTRUG00000032627.1"/>
</dbReference>
<keyword evidence="7" id="KW-0175">Coiled coil</keyword>
<feature type="domain" description="BZIP" evidence="9">
    <location>
        <begin position="244"/>
        <end position="307"/>
    </location>
</feature>
<evidence type="ECO:0000256" key="4">
    <source>
        <dbReference type="ARBA" id="ARBA00023125"/>
    </source>
</evidence>
<dbReference type="CDD" id="cd14695">
    <property type="entry name" value="bZIP_HLF"/>
    <property type="match status" value="1"/>
</dbReference>
<sequence length="314" mass="34539">MSVKAAVTGALQPNENAAAPASEKSFVLKKIMDIPPPNILEEGDDEIEKEKLSSSEDVEGGGAAAPSTGGGSGTGGVSASLTPAIWEKTIPYDGENFHLEYMDLDEFLLENGIPVTLEEEEQLQKSTAGKGKSVPKVTASAAGLVIVTTLQPAKLEDDEDEDEEGQEEDSFRNSEERNTPSPIDPEAIEVDINFQPDPTDLVLSSVPGGELFNPRKHKFSEDELKPQPMIKKAKKVFVPDDQKDDKYWSRRKKNNVAAKRSRDARRLKENQITVRASFLERENAALRQQVAELRKDCGRCKNILARYEAKYGPL</sequence>
<evidence type="ECO:0000313" key="11">
    <source>
        <dbReference type="Proteomes" id="UP000005226"/>
    </source>
</evidence>
<dbReference type="Proteomes" id="UP000005226">
    <property type="component" value="Unplaced"/>
</dbReference>
<evidence type="ECO:0000256" key="6">
    <source>
        <dbReference type="ARBA" id="ARBA00023242"/>
    </source>
</evidence>
<dbReference type="PANTHER" id="PTHR11988:SF47">
    <property type="entry name" value="TEF TRANSCRIPTION FACTOR, PAR BZIP FAMILY MEMBER B"/>
    <property type="match status" value="1"/>
</dbReference>
<keyword evidence="6" id="KW-0539">Nucleus</keyword>
<evidence type="ECO:0000313" key="10">
    <source>
        <dbReference type="Ensembl" id="ENSTRUP00000079176.1"/>
    </source>
</evidence>
<name>A0A674P0K8_TAKRU</name>
<feature type="compositionally biased region" description="Acidic residues" evidence="8">
    <location>
        <begin position="156"/>
        <end position="168"/>
    </location>
</feature>
<reference evidence="10" key="2">
    <citation type="submission" date="2025-08" db="UniProtKB">
        <authorList>
            <consortium name="Ensembl"/>
        </authorList>
    </citation>
    <scope>IDENTIFICATION</scope>
</reference>
<dbReference type="PROSITE" id="PS50217">
    <property type="entry name" value="BZIP"/>
    <property type="match status" value="1"/>
</dbReference>
<evidence type="ECO:0000256" key="3">
    <source>
        <dbReference type="ARBA" id="ARBA00023015"/>
    </source>
</evidence>
<dbReference type="GO" id="GO:0000981">
    <property type="term" value="F:DNA-binding transcription factor activity, RNA polymerase II-specific"/>
    <property type="evidence" value="ECO:0007669"/>
    <property type="project" value="TreeGrafter"/>
</dbReference>
<dbReference type="InterPro" id="IPR004827">
    <property type="entry name" value="bZIP"/>
</dbReference>
<feature type="compositionally biased region" description="Basic and acidic residues" evidence="8">
    <location>
        <begin position="169"/>
        <end position="178"/>
    </location>
</feature>
<evidence type="ECO:0000259" key="9">
    <source>
        <dbReference type="PROSITE" id="PS50217"/>
    </source>
</evidence>
<keyword evidence="4" id="KW-0238">DNA-binding</keyword>
<dbReference type="Gene3D" id="1.20.5.170">
    <property type="match status" value="1"/>
</dbReference>
<dbReference type="AlphaFoldDB" id="A0A674P0K8"/>
<evidence type="ECO:0000256" key="1">
    <source>
        <dbReference type="ARBA" id="ARBA00004123"/>
    </source>
</evidence>
<keyword evidence="3" id="KW-0805">Transcription regulation</keyword>
<proteinExistence type="inferred from homology"/>
<reference evidence="10" key="1">
    <citation type="journal article" date="2011" name="Genome Biol. Evol.">
        <title>Integration of the genetic map and genome assembly of fugu facilitates insights into distinct features of genome evolution in teleosts and mammals.</title>
        <authorList>
            <person name="Kai W."/>
            <person name="Kikuchi K."/>
            <person name="Tohari S."/>
            <person name="Chew A.K."/>
            <person name="Tay A."/>
            <person name="Fujiwara A."/>
            <person name="Hosoya S."/>
            <person name="Suetake H."/>
            <person name="Naruse K."/>
            <person name="Brenner S."/>
            <person name="Suzuki Y."/>
            <person name="Venkatesh B."/>
        </authorList>
    </citation>
    <scope>NUCLEOTIDE SEQUENCE [LARGE SCALE GENOMIC DNA]</scope>
</reference>
<dbReference type="SMART" id="SM00338">
    <property type="entry name" value="BRLZ"/>
    <property type="match status" value="1"/>
</dbReference>
<organism evidence="10 11">
    <name type="scientific">Takifugu rubripes</name>
    <name type="common">Japanese pufferfish</name>
    <name type="synonym">Fugu rubripes</name>
    <dbReference type="NCBI Taxonomy" id="31033"/>
    <lineage>
        <taxon>Eukaryota</taxon>
        <taxon>Metazoa</taxon>
        <taxon>Chordata</taxon>
        <taxon>Craniata</taxon>
        <taxon>Vertebrata</taxon>
        <taxon>Euteleostomi</taxon>
        <taxon>Actinopterygii</taxon>
        <taxon>Neopterygii</taxon>
        <taxon>Teleostei</taxon>
        <taxon>Neoteleostei</taxon>
        <taxon>Acanthomorphata</taxon>
        <taxon>Eupercaria</taxon>
        <taxon>Tetraodontiformes</taxon>
        <taxon>Tetradontoidea</taxon>
        <taxon>Tetraodontidae</taxon>
        <taxon>Takifugu</taxon>
    </lineage>
</organism>
<comment type="subcellular location">
    <subcellularLocation>
        <location evidence="1">Nucleus</location>
    </subcellularLocation>
</comment>
<comment type="similarity">
    <text evidence="2">Belongs to the bZIP family. PAR subfamily.</text>
</comment>
<feature type="region of interest" description="Disordered" evidence="8">
    <location>
        <begin position="35"/>
        <end position="78"/>
    </location>
</feature>
<evidence type="ECO:0000256" key="7">
    <source>
        <dbReference type="SAM" id="Coils"/>
    </source>
</evidence>
<feature type="compositionally biased region" description="Gly residues" evidence="8">
    <location>
        <begin position="60"/>
        <end position="76"/>
    </location>
</feature>
<dbReference type="SUPFAM" id="SSF57959">
    <property type="entry name" value="Leucine zipper domain"/>
    <property type="match status" value="1"/>
</dbReference>
<dbReference type="GO" id="GO:0005634">
    <property type="term" value="C:nucleus"/>
    <property type="evidence" value="ECO:0007669"/>
    <property type="project" value="UniProtKB-SubCell"/>
</dbReference>
<evidence type="ECO:0000256" key="2">
    <source>
        <dbReference type="ARBA" id="ARBA00009208"/>
    </source>
</evidence>
<dbReference type="PANTHER" id="PTHR11988">
    <property type="entry name" value="THYROTROPH EMBRYONIC FACTOR RELATED"/>
    <property type="match status" value="1"/>
</dbReference>
<dbReference type="InterPro" id="IPR046347">
    <property type="entry name" value="bZIP_sf"/>
</dbReference>
<accession>A0A674P0K8</accession>
<dbReference type="GO" id="GO:0000978">
    <property type="term" value="F:RNA polymerase II cis-regulatory region sequence-specific DNA binding"/>
    <property type="evidence" value="ECO:0007669"/>
    <property type="project" value="TreeGrafter"/>
</dbReference>
<dbReference type="FunFam" id="1.20.5.170:FF:000007">
    <property type="entry name" value="hepatic leukemia factor isoform X2"/>
    <property type="match status" value="1"/>
</dbReference>
<reference evidence="10" key="3">
    <citation type="submission" date="2025-09" db="UniProtKB">
        <authorList>
            <consortium name="Ensembl"/>
        </authorList>
    </citation>
    <scope>IDENTIFICATION</scope>
</reference>
<feature type="region of interest" description="Disordered" evidence="8">
    <location>
        <begin position="150"/>
        <end position="184"/>
    </location>
</feature>
<dbReference type="GeneTree" id="ENSGT00940000156578"/>
<dbReference type="InterPro" id="IPR040223">
    <property type="entry name" value="PAR_bZIP"/>
</dbReference>
<feature type="coiled-coil region" evidence="7">
    <location>
        <begin position="276"/>
        <end position="310"/>
    </location>
</feature>
<gene>
    <name evidence="10" type="primary">LOC115246496</name>
</gene>
<keyword evidence="11" id="KW-1185">Reference proteome</keyword>
<feature type="region of interest" description="Disordered" evidence="8">
    <location>
        <begin position="1"/>
        <end position="22"/>
    </location>
</feature>
<dbReference type="Pfam" id="PF07716">
    <property type="entry name" value="bZIP_2"/>
    <property type="match status" value="1"/>
</dbReference>
<keyword evidence="5" id="KW-0804">Transcription</keyword>
<evidence type="ECO:0000256" key="5">
    <source>
        <dbReference type="ARBA" id="ARBA00023163"/>
    </source>
</evidence>
<dbReference type="InParanoid" id="A0A674P0K8"/>
<evidence type="ECO:0000256" key="8">
    <source>
        <dbReference type="SAM" id="MobiDB-lite"/>
    </source>
</evidence>
<protein>
    <submittedName>
        <fullName evidence="10">TEF transcription factor, PAR bZIP family member b</fullName>
    </submittedName>
</protein>